<reference evidence="1 2" key="1">
    <citation type="journal article" date="2020" name="Nat. Commun.">
        <title>Donkey genomes provide new insights into domestication and selection for coat color.</title>
        <authorList>
            <person name="Wang"/>
            <person name="C."/>
            <person name="Li"/>
            <person name="H."/>
            <person name="Guo"/>
            <person name="Y."/>
            <person name="Huang"/>
            <person name="J."/>
            <person name="Sun"/>
            <person name="Y."/>
            <person name="Min"/>
            <person name="J."/>
            <person name="Wang"/>
            <person name="J."/>
            <person name="Fang"/>
            <person name="X."/>
            <person name="Zhao"/>
            <person name="Z."/>
            <person name="Wang"/>
            <person name="S."/>
            <person name="Zhang"/>
            <person name="Y."/>
            <person name="Liu"/>
            <person name="Q."/>
            <person name="Jiang"/>
            <person name="Q."/>
            <person name="Wang"/>
            <person name="X."/>
            <person name="Guo"/>
            <person name="Y."/>
            <person name="Yang"/>
            <person name="C."/>
            <person name="Wang"/>
            <person name="Y."/>
            <person name="Tian"/>
            <person name="F."/>
            <person name="Zhuang"/>
            <person name="G."/>
            <person name="Fan"/>
            <person name="Y."/>
            <person name="Gao"/>
            <person name="Q."/>
            <person name="Li"/>
            <person name="Y."/>
            <person name="Ju"/>
            <person name="Z."/>
            <person name="Li"/>
            <person name="J."/>
            <person name="Li"/>
            <person name="R."/>
            <person name="Hou"/>
            <person name="M."/>
            <person name="Yang"/>
            <person name="G."/>
            <person name="Liu"/>
            <person name="G."/>
            <person name="Liu"/>
            <person name="W."/>
            <person name="Guo"/>
            <person name="J."/>
            <person name="Pan"/>
            <person name="S."/>
            <person name="Fan"/>
            <person name="G."/>
            <person name="Zhang"/>
            <person name="W."/>
            <person name="Zhang"/>
            <person name="R."/>
            <person name="Yu"/>
            <person name="J."/>
            <person name="Zhang"/>
            <person name="X."/>
            <person name="Yin"/>
            <person name="Q."/>
            <person name="Ji"/>
            <person name="C."/>
            <person name="Jin"/>
            <person name="Y."/>
            <person name="Yue"/>
            <person name="G."/>
            <person name="Liu"/>
            <person name="M."/>
            <person name="Xu"/>
            <person name="J."/>
            <person name="Liu"/>
            <person name="S."/>
            <person name="Jordana"/>
            <person name="J."/>
            <person name="Noce"/>
            <person name="A."/>
            <person name="Amills"/>
            <person name="M."/>
            <person name="Wu"/>
            <person name="D.D."/>
            <person name="Li"/>
            <person name="S."/>
            <person name="Zhou"/>
            <person name="X. and Zhong"/>
            <person name="J."/>
        </authorList>
    </citation>
    <scope>NUCLEOTIDE SEQUENCE [LARGE SCALE GENOMIC DNA]</scope>
</reference>
<proteinExistence type="predicted"/>
<dbReference type="Ensembl" id="ENSEAST00005058250.1">
    <property type="protein sequence ID" value="ENSEASP00005053992.1"/>
    <property type="gene ID" value="ENSEASG00005023830.1"/>
</dbReference>
<accession>A0A9L0JVE0</accession>
<dbReference type="AlphaFoldDB" id="A0A9L0JVE0"/>
<reference evidence="1" key="2">
    <citation type="submission" date="2025-08" db="UniProtKB">
        <authorList>
            <consortium name="Ensembl"/>
        </authorList>
    </citation>
    <scope>IDENTIFICATION</scope>
</reference>
<reference evidence="1" key="3">
    <citation type="submission" date="2025-09" db="UniProtKB">
        <authorList>
            <consortium name="Ensembl"/>
        </authorList>
    </citation>
    <scope>IDENTIFICATION</scope>
</reference>
<dbReference type="Proteomes" id="UP000694387">
    <property type="component" value="Chromosome 26"/>
</dbReference>
<name>A0A9L0JVE0_EQUAS</name>
<sequence>MAAAARREPAQLHWTPFSVLW</sequence>
<evidence type="ECO:0000313" key="1">
    <source>
        <dbReference type="Ensembl" id="ENSEASP00005053992.1"/>
    </source>
</evidence>
<evidence type="ECO:0000313" key="2">
    <source>
        <dbReference type="Proteomes" id="UP000694387"/>
    </source>
</evidence>
<keyword evidence="2" id="KW-1185">Reference proteome</keyword>
<protein>
    <submittedName>
        <fullName evidence="1">Uncharacterized protein</fullName>
    </submittedName>
</protein>
<organism evidence="1 2">
    <name type="scientific">Equus asinus</name>
    <name type="common">Donkey</name>
    <name type="synonym">Equus africanus asinus</name>
    <dbReference type="NCBI Taxonomy" id="9793"/>
    <lineage>
        <taxon>Eukaryota</taxon>
        <taxon>Metazoa</taxon>
        <taxon>Chordata</taxon>
        <taxon>Craniata</taxon>
        <taxon>Vertebrata</taxon>
        <taxon>Euteleostomi</taxon>
        <taxon>Mammalia</taxon>
        <taxon>Eutheria</taxon>
        <taxon>Laurasiatheria</taxon>
        <taxon>Perissodactyla</taxon>
        <taxon>Equidae</taxon>
        <taxon>Equus</taxon>
    </lineage>
</organism>